<proteinExistence type="predicted"/>
<dbReference type="AlphaFoldDB" id="A0AAE0G8K7"/>
<sequence length="179" mass="19711">MKTPALTLLVGAIFLAVLYAIILLTASSKRLETLWPAREKAALIRATEVRKRHRFLGPEGTVDKEVKSDVEVILSQVGNRTKYILRNVENITDVWGDVAKTTGKVSSRTHPSEGSIGPQSCQGLSCYVLEVVLDVYVPRIFIVFLGLPASELGRVPWPPWIPEQDRRGSAKGAVQSMAM</sequence>
<keyword evidence="2" id="KW-1185">Reference proteome</keyword>
<evidence type="ECO:0000313" key="2">
    <source>
        <dbReference type="Proteomes" id="UP001190700"/>
    </source>
</evidence>
<dbReference type="EMBL" id="LGRX02008742">
    <property type="protein sequence ID" value="KAK3272886.1"/>
    <property type="molecule type" value="Genomic_DNA"/>
</dbReference>
<name>A0AAE0G8K7_9CHLO</name>
<comment type="caution">
    <text evidence="1">The sequence shown here is derived from an EMBL/GenBank/DDBJ whole genome shotgun (WGS) entry which is preliminary data.</text>
</comment>
<protein>
    <submittedName>
        <fullName evidence="1">Uncharacterized protein</fullName>
    </submittedName>
</protein>
<reference evidence="1 2" key="1">
    <citation type="journal article" date="2015" name="Genome Biol. Evol.">
        <title>Comparative Genomics of a Bacterivorous Green Alga Reveals Evolutionary Causalities and Consequences of Phago-Mixotrophic Mode of Nutrition.</title>
        <authorList>
            <person name="Burns J.A."/>
            <person name="Paasch A."/>
            <person name="Narechania A."/>
            <person name="Kim E."/>
        </authorList>
    </citation>
    <scope>NUCLEOTIDE SEQUENCE [LARGE SCALE GENOMIC DNA]</scope>
    <source>
        <strain evidence="1 2">PLY_AMNH</strain>
    </source>
</reference>
<dbReference type="Proteomes" id="UP001190700">
    <property type="component" value="Unassembled WGS sequence"/>
</dbReference>
<evidence type="ECO:0000313" key="1">
    <source>
        <dbReference type="EMBL" id="KAK3272886.1"/>
    </source>
</evidence>
<gene>
    <name evidence="1" type="ORF">CYMTET_18840</name>
</gene>
<accession>A0AAE0G8K7</accession>
<organism evidence="1 2">
    <name type="scientific">Cymbomonas tetramitiformis</name>
    <dbReference type="NCBI Taxonomy" id="36881"/>
    <lineage>
        <taxon>Eukaryota</taxon>
        <taxon>Viridiplantae</taxon>
        <taxon>Chlorophyta</taxon>
        <taxon>Pyramimonadophyceae</taxon>
        <taxon>Pyramimonadales</taxon>
        <taxon>Pyramimonadaceae</taxon>
        <taxon>Cymbomonas</taxon>
    </lineage>
</organism>